<dbReference type="AlphaFoldDB" id="A0A6G0T427"/>
<protein>
    <submittedName>
        <fullName evidence="1">Uncharacterized protein</fullName>
    </submittedName>
</protein>
<dbReference type="EMBL" id="VYZN01000063">
    <property type="protein sequence ID" value="KAE9525168.1"/>
    <property type="molecule type" value="Genomic_DNA"/>
</dbReference>
<reference evidence="1 2" key="1">
    <citation type="submission" date="2019-08" db="EMBL/GenBank/DDBJ databases">
        <title>The genome of the soybean aphid Biotype 1, its phylome, world population structure and adaptation to the North American continent.</title>
        <authorList>
            <person name="Giordano R."/>
            <person name="Donthu R.K."/>
            <person name="Hernandez A.G."/>
            <person name="Wright C.L."/>
            <person name="Zimin A.V."/>
        </authorList>
    </citation>
    <scope>NUCLEOTIDE SEQUENCE [LARGE SCALE GENOMIC DNA]</scope>
    <source>
        <tissue evidence="1">Whole aphids</tissue>
    </source>
</reference>
<gene>
    <name evidence="1" type="ORF">AGLY_014412</name>
</gene>
<accession>A0A6G0T427</accession>
<proteinExistence type="predicted"/>
<organism evidence="1 2">
    <name type="scientific">Aphis glycines</name>
    <name type="common">Soybean aphid</name>
    <dbReference type="NCBI Taxonomy" id="307491"/>
    <lineage>
        <taxon>Eukaryota</taxon>
        <taxon>Metazoa</taxon>
        <taxon>Ecdysozoa</taxon>
        <taxon>Arthropoda</taxon>
        <taxon>Hexapoda</taxon>
        <taxon>Insecta</taxon>
        <taxon>Pterygota</taxon>
        <taxon>Neoptera</taxon>
        <taxon>Paraneoptera</taxon>
        <taxon>Hemiptera</taxon>
        <taxon>Sternorrhyncha</taxon>
        <taxon>Aphidomorpha</taxon>
        <taxon>Aphidoidea</taxon>
        <taxon>Aphididae</taxon>
        <taxon>Aphidini</taxon>
        <taxon>Aphis</taxon>
        <taxon>Aphis</taxon>
    </lineage>
</organism>
<sequence length="217" mass="24980">MVGEKGDNININIWRKFQTVVSAKKSDLIDTFMGSIIKILNTFLTKINPFNTTYQIITKVIICYGRIINNSLESNNLVNHFEIDEKQIKFTNKESQQTMLQSSEVECIKSCGKVICRTFIRIFVSAMINNLIWPFFANVRCIHVDGQFHLFLLTRLKKNLWVSISAFIGFTGFKPCGLLQLEAGPWQHRTWQLGMCIDLICHKQTPSSVSLKKKKRS</sequence>
<evidence type="ECO:0000313" key="2">
    <source>
        <dbReference type="Proteomes" id="UP000475862"/>
    </source>
</evidence>
<name>A0A6G0T427_APHGL</name>
<dbReference type="Proteomes" id="UP000475862">
    <property type="component" value="Unassembled WGS sequence"/>
</dbReference>
<evidence type="ECO:0000313" key="1">
    <source>
        <dbReference type="EMBL" id="KAE9525168.1"/>
    </source>
</evidence>
<comment type="caution">
    <text evidence="1">The sequence shown here is derived from an EMBL/GenBank/DDBJ whole genome shotgun (WGS) entry which is preliminary data.</text>
</comment>
<keyword evidence="2" id="KW-1185">Reference proteome</keyword>